<feature type="region of interest" description="Disordered" evidence="1">
    <location>
        <begin position="1"/>
        <end position="21"/>
    </location>
</feature>
<name>A0A2W4Y2Z9_9CYAN</name>
<evidence type="ECO:0000313" key="3">
    <source>
        <dbReference type="Proteomes" id="UP000249081"/>
    </source>
</evidence>
<dbReference type="EMBL" id="QBMN01000116">
    <property type="protein sequence ID" value="PZO37708.1"/>
    <property type="molecule type" value="Genomic_DNA"/>
</dbReference>
<feature type="non-terminal residue" evidence="2">
    <location>
        <position position="346"/>
    </location>
</feature>
<protein>
    <submittedName>
        <fullName evidence="2">Uncharacterized protein</fullName>
    </submittedName>
</protein>
<organism evidence="2 3">
    <name type="scientific">Shackletoniella antarctica</name>
    <dbReference type="NCBI Taxonomy" id="268115"/>
    <lineage>
        <taxon>Bacteria</taxon>
        <taxon>Bacillati</taxon>
        <taxon>Cyanobacteriota</taxon>
        <taxon>Cyanophyceae</taxon>
        <taxon>Oculatellales</taxon>
        <taxon>Oculatellaceae</taxon>
        <taxon>Shackletoniella</taxon>
    </lineage>
</organism>
<accession>A0A2W4Y2Z9</accession>
<evidence type="ECO:0000256" key="1">
    <source>
        <dbReference type="SAM" id="MobiDB-lite"/>
    </source>
</evidence>
<comment type="caution">
    <text evidence="2">The sequence shown here is derived from an EMBL/GenBank/DDBJ whole genome shotgun (WGS) entry which is preliminary data.</text>
</comment>
<evidence type="ECO:0000313" key="2">
    <source>
        <dbReference type="EMBL" id="PZO37708.1"/>
    </source>
</evidence>
<feature type="compositionally biased region" description="Polar residues" evidence="1">
    <location>
        <begin position="1"/>
        <end position="12"/>
    </location>
</feature>
<reference evidence="2 3" key="2">
    <citation type="submission" date="2018-06" db="EMBL/GenBank/DDBJ databases">
        <title>Metagenomic assembly of (sub)arctic Cyanobacteria and their associated microbiome from non-axenic cultures.</title>
        <authorList>
            <person name="Baurain D."/>
        </authorList>
    </citation>
    <scope>NUCLEOTIDE SEQUENCE [LARGE SCALE GENOMIC DNA]</scope>
    <source>
        <strain evidence="2">ULC041bin1</strain>
    </source>
</reference>
<dbReference type="AlphaFoldDB" id="A0A2W4Y2Z9"/>
<feature type="region of interest" description="Disordered" evidence="1">
    <location>
        <begin position="314"/>
        <end position="346"/>
    </location>
</feature>
<dbReference type="Proteomes" id="UP000249081">
    <property type="component" value="Unassembled WGS sequence"/>
</dbReference>
<proteinExistence type="predicted"/>
<gene>
    <name evidence="2" type="ORF">DCF17_15525</name>
</gene>
<sequence length="346" mass="35681">MPQLPSGLSTRPESFAPSGESNLRLQRAVESLNLNLDDELHRYRQNRSGNATVPATPARLQLRQNRKSLDLIALKTAATSTAVAAAAPLPNARLQEILGQASVPNSQAYPPKATVNQVRLSHGGTLTTYRQAPEDYLESTEALLGSVPPQSRRQAEAYTPSLARQLATPLGMGSLLLLLVGSAGFGYLVMSPQAVQHLTDSPLARRLRGQPTEGAADDAVALDGVGGQSDAGFKPMGPDLSEKEFMSLDLSNISNLPSANAPSAGQSTPVQAQVQAGLPLGEQVPPGSRPGVPTAAGSRVNAGVLRAEIVSAPGAAGNTSSAASAPRQAAPATRAPATRAPVAAQP</sequence>
<reference evidence="3" key="1">
    <citation type="submission" date="2018-04" db="EMBL/GenBank/DDBJ databases">
        <authorList>
            <person name="Cornet L."/>
        </authorList>
    </citation>
    <scope>NUCLEOTIDE SEQUENCE [LARGE SCALE GENOMIC DNA]</scope>
</reference>